<organism evidence="4 5">
    <name type="scientific">Daphnia magna</name>
    <dbReference type="NCBI Taxonomy" id="35525"/>
    <lineage>
        <taxon>Eukaryota</taxon>
        <taxon>Metazoa</taxon>
        <taxon>Ecdysozoa</taxon>
        <taxon>Arthropoda</taxon>
        <taxon>Crustacea</taxon>
        <taxon>Branchiopoda</taxon>
        <taxon>Diplostraca</taxon>
        <taxon>Cladocera</taxon>
        <taxon>Anomopoda</taxon>
        <taxon>Daphniidae</taxon>
        <taxon>Daphnia</taxon>
    </lineage>
</organism>
<dbReference type="EMBL" id="JAOYFB010000040">
    <property type="protein sequence ID" value="KAK4035922.1"/>
    <property type="molecule type" value="Genomic_DNA"/>
</dbReference>
<dbReference type="Proteomes" id="UP001234178">
    <property type="component" value="Unassembled WGS sequence"/>
</dbReference>
<feature type="compositionally biased region" description="Polar residues" evidence="2">
    <location>
        <begin position="52"/>
        <end position="66"/>
    </location>
</feature>
<evidence type="ECO:0000256" key="2">
    <source>
        <dbReference type="SAM" id="MobiDB-lite"/>
    </source>
</evidence>
<keyword evidence="5" id="KW-1185">Reference proteome</keyword>
<feature type="chain" id="PRO_5046264140" evidence="3">
    <location>
        <begin position="22"/>
        <end position="142"/>
    </location>
</feature>
<evidence type="ECO:0000313" key="4">
    <source>
        <dbReference type="EMBL" id="KAK4035922.1"/>
    </source>
</evidence>
<keyword evidence="3" id="KW-0732">Signal</keyword>
<proteinExistence type="predicted"/>
<feature type="compositionally biased region" description="Pro residues" evidence="2">
    <location>
        <begin position="39"/>
        <end position="48"/>
    </location>
</feature>
<dbReference type="InterPro" id="IPR000618">
    <property type="entry name" value="Insect_cuticle"/>
</dbReference>
<accession>A0ABR0B2K7</accession>
<keyword evidence="1" id="KW-0193">Cuticle</keyword>
<name>A0ABR0B2K7_9CRUS</name>
<feature type="region of interest" description="Disordered" evidence="2">
    <location>
        <begin position="35"/>
        <end position="66"/>
    </location>
</feature>
<evidence type="ECO:0000256" key="3">
    <source>
        <dbReference type="SAM" id="SignalP"/>
    </source>
</evidence>
<reference evidence="4 5" key="1">
    <citation type="journal article" date="2023" name="Nucleic Acids Res.">
        <title>The hologenome of Daphnia magna reveals possible DNA methylation and microbiome-mediated evolution of the host genome.</title>
        <authorList>
            <person name="Chaturvedi A."/>
            <person name="Li X."/>
            <person name="Dhandapani V."/>
            <person name="Marshall H."/>
            <person name="Kissane S."/>
            <person name="Cuenca-Cambronero M."/>
            <person name="Asole G."/>
            <person name="Calvet F."/>
            <person name="Ruiz-Romero M."/>
            <person name="Marangio P."/>
            <person name="Guigo R."/>
            <person name="Rago D."/>
            <person name="Mirbahai L."/>
            <person name="Eastwood N."/>
            <person name="Colbourne J.K."/>
            <person name="Zhou J."/>
            <person name="Mallon E."/>
            <person name="Orsini L."/>
        </authorList>
    </citation>
    <scope>NUCLEOTIDE SEQUENCE [LARGE SCALE GENOMIC DNA]</scope>
    <source>
        <strain evidence="4">LRV0_1</strain>
    </source>
</reference>
<evidence type="ECO:0000313" key="5">
    <source>
        <dbReference type="Proteomes" id="UP001234178"/>
    </source>
</evidence>
<comment type="caution">
    <text evidence="4">The sequence shown here is derived from an EMBL/GenBank/DDBJ whole genome shotgun (WGS) entry which is preliminary data.</text>
</comment>
<dbReference type="Pfam" id="PF00379">
    <property type="entry name" value="Chitin_bind_4"/>
    <property type="match status" value="1"/>
</dbReference>
<protein>
    <submittedName>
        <fullName evidence="4">Uncharacterized protein</fullName>
    </submittedName>
</protein>
<gene>
    <name evidence="4" type="ORF">OUZ56_028000</name>
</gene>
<sequence length="142" mass="15509">MCKPVRYFAIALLILATSRNTKPPATQHQSTLLLANPHQPTPHQPTPHQPTRITNMPTSPSPANLMNATSMAAANGGNYAQSDYTTREESQAQKKMQGVAYDSYGKATYEDVMGNTNKGSSYWVSPEGQKFTLTWTADDAGF</sequence>
<evidence type="ECO:0000256" key="1">
    <source>
        <dbReference type="PROSITE-ProRule" id="PRU00497"/>
    </source>
</evidence>
<feature type="signal peptide" evidence="3">
    <location>
        <begin position="1"/>
        <end position="21"/>
    </location>
</feature>
<dbReference type="PROSITE" id="PS51155">
    <property type="entry name" value="CHIT_BIND_RR_2"/>
    <property type="match status" value="1"/>
</dbReference>